<dbReference type="VEuPathDB" id="FungiDB:DD237_007717"/>
<name>A0A3R7YUM5_9STRA</name>
<organism evidence="1 2">
    <name type="scientific">Peronospora effusa</name>
    <dbReference type="NCBI Taxonomy" id="542832"/>
    <lineage>
        <taxon>Eukaryota</taxon>
        <taxon>Sar</taxon>
        <taxon>Stramenopiles</taxon>
        <taxon>Oomycota</taxon>
        <taxon>Peronosporomycetes</taxon>
        <taxon>Peronosporales</taxon>
        <taxon>Peronosporaceae</taxon>
        <taxon>Peronospora</taxon>
    </lineage>
</organism>
<comment type="caution">
    <text evidence="1">The sequence shown here is derived from an EMBL/GenBank/DDBJ whole genome shotgun (WGS) entry which is preliminary data.</text>
</comment>
<evidence type="ECO:0000313" key="1">
    <source>
        <dbReference type="EMBL" id="RQM12662.1"/>
    </source>
</evidence>
<evidence type="ECO:0000313" key="2">
    <source>
        <dbReference type="Proteomes" id="UP000286097"/>
    </source>
</evidence>
<sequence length="75" mass="8520">MSLPSLRINILNSRERKANVLDMVDSPQPIDTWRGVLLKQFVGKKLRFMCGFSADKGHCRMLNKMTAVSRGLVDK</sequence>
<dbReference type="AlphaFoldDB" id="A0A3R7YUM5"/>
<gene>
    <name evidence="1" type="ORF">DD237_007717</name>
</gene>
<dbReference type="EMBL" id="QKXF01000317">
    <property type="protein sequence ID" value="RQM12662.1"/>
    <property type="molecule type" value="Genomic_DNA"/>
</dbReference>
<proteinExistence type="predicted"/>
<dbReference type="Proteomes" id="UP000286097">
    <property type="component" value="Unassembled WGS sequence"/>
</dbReference>
<protein>
    <submittedName>
        <fullName evidence="1">Uncharacterized protein</fullName>
    </submittedName>
</protein>
<reference evidence="1 2" key="1">
    <citation type="submission" date="2018-06" db="EMBL/GenBank/DDBJ databases">
        <title>Comparative genomics of downy mildews reveals potential adaptations to biotrophy.</title>
        <authorList>
            <person name="Fletcher K."/>
            <person name="Klosterman S.J."/>
            <person name="Derevnina L."/>
            <person name="Martin F."/>
            <person name="Koike S."/>
            <person name="Reyes Chin-Wo S."/>
            <person name="Mou B."/>
            <person name="Michelmore R."/>
        </authorList>
    </citation>
    <scope>NUCLEOTIDE SEQUENCE [LARGE SCALE GENOMIC DNA]</scope>
    <source>
        <strain evidence="1 2">R13</strain>
    </source>
</reference>
<accession>A0A3R7YUM5</accession>